<accession>A0A4Q0PFS5</accession>
<keyword evidence="3" id="KW-1185">Reference proteome</keyword>
<organism evidence="2 3">
    <name type="scientific">Leeuwenhoekiella polynyae</name>
    <dbReference type="NCBI Taxonomy" id="1550906"/>
    <lineage>
        <taxon>Bacteria</taxon>
        <taxon>Pseudomonadati</taxon>
        <taxon>Bacteroidota</taxon>
        <taxon>Flavobacteriia</taxon>
        <taxon>Flavobacteriales</taxon>
        <taxon>Flavobacteriaceae</taxon>
        <taxon>Leeuwenhoekiella</taxon>
    </lineage>
</organism>
<gene>
    <name evidence="2" type="ORF">DSM02_848</name>
</gene>
<proteinExistence type="predicted"/>
<sequence length="175" mass="20177">MTITYTPPLFSVVCITFTVLAIITAGYFAFVTCRRLRNRWLNVYWLYHTTKIDCFHNISLNCNIDDSDKKMLRDNFRLKMPSPYVLFTLKKPFTLNDYFTAKEVAFFTDPTTDWGIPKDRFTVHGSSKFNTPAAEHLSQINKPLSFLDRKPKVIVASSHTVKYPACHSPISLLVV</sequence>
<keyword evidence="1" id="KW-1133">Transmembrane helix</keyword>
<evidence type="ECO:0000313" key="2">
    <source>
        <dbReference type="EMBL" id="RXG25681.1"/>
    </source>
</evidence>
<reference evidence="2 3" key="1">
    <citation type="submission" date="2018-07" db="EMBL/GenBank/DDBJ databases">
        <title>Leeuwenhoekiella genomics.</title>
        <authorList>
            <person name="Tahon G."/>
            <person name="Willems A."/>
        </authorList>
    </citation>
    <scope>NUCLEOTIDE SEQUENCE [LARGE SCALE GENOMIC DNA]</scope>
    <source>
        <strain evidence="2 3">LMG 29608</strain>
    </source>
</reference>
<feature type="transmembrane region" description="Helical" evidence="1">
    <location>
        <begin position="6"/>
        <end position="30"/>
    </location>
</feature>
<dbReference type="AlphaFoldDB" id="A0A4Q0PFS5"/>
<evidence type="ECO:0000256" key="1">
    <source>
        <dbReference type="SAM" id="Phobius"/>
    </source>
</evidence>
<evidence type="ECO:0000313" key="3">
    <source>
        <dbReference type="Proteomes" id="UP000289859"/>
    </source>
</evidence>
<name>A0A4Q0PFS5_9FLAO</name>
<keyword evidence="1" id="KW-0472">Membrane</keyword>
<dbReference type="EMBL" id="QOVK01000002">
    <property type="protein sequence ID" value="RXG25681.1"/>
    <property type="molecule type" value="Genomic_DNA"/>
</dbReference>
<protein>
    <submittedName>
        <fullName evidence="2">Uncharacterized protein</fullName>
    </submittedName>
</protein>
<dbReference type="RefSeq" id="WP_128764487.1">
    <property type="nucleotide sequence ID" value="NZ_JBHUOO010000023.1"/>
</dbReference>
<dbReference type="Proteomes" id="UP000289859">
    <property type="component" value="Unassembled WGS sequence"/>
</dbReference>
<keyword evidence="1" id="KW-0812">Transmembrane</keyword>
<comment type="caution">
    <text evidence="2">The sequence shown here is derived from an EMBL/GenBank/DDBJ whole genome shotgun (WGS) entry which is preliminary data.</text>
</comment>